<evidence type="ECO:0000313" key="1">
    <source>
        <dbReference type="EMBL" id="KUG16028.1"/>
    </source>
</evidence>
<protein>
    <submittedName>
        <fullName evidence="1">Uncharacterized protein</fullName>
    </submittedName>
</protein>
<sequence length="83" mass="9396">MEALSSIMEKLARPQKYPVGSNSRQADHAALELETAKEILAEVFRIRTSEVDEMILGRLEEALIIPDRSKGDGLWPREFRLDG</sequence>
<dbReference type="AlphaFoldDB" id="A0A0W8F595"/>
<gene>
    <name evidence="1" type="ORF">ASZ90_014359</name>
</gene>
<reference evidence="1" key="1">
    <citation type="journal article" date="2015" name="Proc. Natl. Acad. Sci. U.S.A.">
        <title>Networks of energetic and metabolic interactions define dynamics in microbial communities.</title>
        <authorList>
            <person name="Embree M."/>
            <person name="Liu J.K."/>
            <person name="Al-Bassam M.M."/>
            <person name="Zengler K."/>
        </authorList>
    </citation>
    <scope>NUCLEOTIDE SEQUENCE</scope>
</reference>
<name>A0A0W8F595_9ZZZZ</name>
<organism evidence="1">
    <name type="scientific">hydrocarbon metagenome</name>
    <dbReference type="NCBI Taxonomy" id="938273"/>
    <lineage>
        <taxon>unclassified sequences</taxon>
        <taxon>metagenomes</taxon>
        <taxon>ecological metagenomes</taxon>
    </lineage>
</organism>
<dbReference type="EMBL" id="LNQE01001517">
    <property type="protein sequence ID" value="KUG16028.1"/>
    <property type="molecule type" value="Genomic_DNA"/>
</dbReference>
<accession>A0A0W8F595</accession>
<comment type="caution">
    <text evidence="1">The sequence shown here is derived from an EMBL/GenBank/DDBJ whole genome shotgun (WGS) entry which is preliminary data.</text>
</comment>
<proteinExistence type="predicted"/>